<dbReference type="EMBL" id="VIWY01000002">
    <property type="protein sequence ID" value="TWG24730.1"/>
    <property type="molecule type" value="Genomic_DNA"/>
</dbReference>
<keyword evidence="4" id="KW-1185">Reference proteome</keyword>
<dbReference type="Proteomes" id="UP000320239">
    <property type="component" value="Unassembled WGS sequence"/>
</dbReference>
<organism evidence="3 4">
    <name type="scientific">Actinoplanes teichomyceticus</name>
    <dbReference type="NCBI Taxonomy" id="1867"/>
    <lineage>
        <taxon>Bacteria</taxon>
        <taxon>Bacillati</taxon>
        <taxon>Actinomycetota</taxon>
        <taxon>Actinomycetes</taxon>
        <taxon>Micromonosporales</taxon>
        <taxon>Micromonosporaceae</taxon>
        <taxon>Actinoplanes</taxon>
    </lineage>
</organism>
<name>A0A561WLL7_ACTTI</name>
<evidence type="ECO:0000256" key="1">
    <source>
        <dbReference type="SAM" id="MobiDB-lite"/>
    </source>
</evidence>
<dbReference type="Pfam" id="PF13699">
    <property type="entry name" value="eCIS_core"/>
    <property type="match status" value="1"/>
</dbReference>
<evidence type="ECO:0000313" key="3">
    <source>
        <dbReference type="EMBL" id="TWG24730.1"/>
    </source>
</evidence>
<comment type="caution">
    <text evidence="3">The sequence shown here is derived from an EMBL/GenBank/DDBJ whole genome shotgun (WGS) entry which is preliminary data.</text>
</comment>
<protein>
    <submittedName>
        <fullName evidence="3">Uncharacterized protein DUF4157</fullName>
    </submittedName>
</protein>
<proteinExistence type="predicted"/>
<accession>A0A561WLL7</accession>
<sequence length="522" mass="54845">MAVAVAVLTGGMQYGRSAARQEPRRTTEPAGARSGPGPDRTGPGKEPPAAVSGPGRVLALQRAIGNRAVGQLLARQVHEHGAGCTDEVAETGASDRIDEVLSGAGRPLEAPFQREMESAFQADLSGVREFRGPAAARAAAAVNASAFTIGQDIVYGSGGDNRQTRIHELTHVVKPITQVGSTVGGVGVTDPGGAGEREAEANARQIAAGRDSLVTGERAGAGTPALARAVEHATYNDGDADRQKAAKDFFDAIDAKTQDAYTFVLSVPSLGAYANLDGRTALWTRLWDDYLETGSTQGMAAAFGYVIETLVSNPTSDFSVKAGGGYSIATQVTKGGTRPDLVLVKDGGHVAWADLTASQSQGHIFAKDRWDKHVAIFAEVTYPSLLPATLLTMKGNKDNTGGLSQAELDARKAAATAKYQAMKANWINIGKDLQKSKLNSEVRATGLTKDLQELQPERLQEFITGKIRQMFSLPAGYDLPMSQVPNILAAMDVGPKTWGFWTESASVGAGEAWLTDQGIGAV</sequence>
<evidence type="ECO:0000313" key="4">
    <source>
        <dbReference type="Proteomes" id="UP000320239"/>
    </source>
</evidence>
<evidence type="ECO:0000259" key="2">
    <source>
        <dbReference type="Pfam" id="PF13699"/>
    </source>
</evidence>
<feature type="region of interest" description="Disordered" evidence="1">
    <location>
        <begin position="12"/>
        <end position="54"/>
    </location>
</feature>
<dbReference type="AlphaFoldDB" id="A0A561WLL7"/>
<dbReference type="InterPro" id="IPR025295">
    <property type="entry name" value="eCIS_core_dom"/>
</dbReference>
<feature type="domain" description="eCIS core" evidence="2">
    <location>
        <begin position="107"/>
        <end position="174"/>
    </location>
</feature>
<gene>
    <name evidence="3" type="ORF">FHX34_1021290</name>
</gene>
<reference evidence="3 4" key="1">
    <citation type="submission" date="2019-06" db="EMBL/GenBank/DDBJ databases">
        <title>Sequencing the genomes of 1000 actinobacteria strains.</title>
        <authorList>
            <person name="Klenk H.-P."/>
        </authorList>
    </citation>
    <scope>NUCLEOTIDE SEQUENCE [LARGE SCALE GENOMIC DNA]</scope>
    <source>
        <strain evidence="3 4">DSM 43866</strain>
    </source>
</reference>